<organism evidence="1 2">
    <name type="scientific">Acaryochloris marina (strain MBIC 11017)</name>
    <dbReference type="NCBI Taxonomy" id="329726"/>
    <lineage>
        <taxon>Bacteria</taxon>
        <taxon>Bacillati</taxon>
        <taxon>Cyanobacteriota</taxon>
        <taxon>Cyanophyceae</taxon>
        <taxon>Acaryochloridales</taxon>
        <taxon>Acaryochloridaceae</taxon>
        <taxon>Acaryochloris</taxon>
    </lineage>
</organism>
<dbReference type="Proteomes" id="UP000000268">
    <property type="component" value="Chromosome"/>
</dbReference>
<keyword evidence="2" id="KW-1185">Reference proteome</keyword>
<dbReference type="AlphaFoldDB" id="B0C3X8"/>
<dbReference type="EMBL" id="CP000828">
    <property type="protein sequence ID" value="ABW26238.1"/>
    <property type="molecule type" value="Genomic_DNA"/>
</dbReference>
<evidence type="ECO:0000313" key="2">
    <source>
        <dbReference type="Proteomes" id="UP000000268"/>
    </source>
</evidence>
<evidence type="ECO:0008006" key="3">
    <source>
        <dbReference type="Google" id="ProtNLM"/>
    </source>
</evidence>
<dbReference type="STRING" id="329726.AM1_1201"/>
<dbReference type="Pfam" id="PF14078">
    <property type="entry name" value="DUF4259"/>
    <property type="match status" value="1"/>
</dbReference>
<gene>
    <name evidence="1" type="ordered locus">AM1_1201</name>
</gene>
<evidence type="ECO:0000313" key="1">
    <source>
        <dbReference type="EMBL" id="ABW26238.1"/>
    </source>
</evidence>
<protein>
    <recommendedName>
        <fullName evidence="3">DUF4259 domain-containing protein</fullName>
    </recommendedName>
</protein>
<dbReference type="InterPro" id="IPR025355">
    <property type="entry name" value="DUF4259"/>
</dbReference>
<accession>B0C3X8</accession>
<sequence>MGAWGYGNFENDDAMDWVADLEGYSDDGMIIDTLNTIIDQADDYPEAPECSGAVVAAEAVAALLGEPHEDCPDEIDAWVEERTSPSATLVAKARQAVEVIMSNSELKDLWQESEDFEAWQSSLEDLLTRLPY</sequence>
<proteinExistence type="predicted"/>
<name>B0C3X8_ACAM1</name>
<dbReference type="HOGENOM" id="CLU_128239_1_0_3"/>
<reference evidence="1 2" key="1">
    <citation type="journal article" date="2008" name="Proc. Natl. Acad. Sci. U.S.A.">
        <title>Niche adaptation and genome expansion in the chlorophyll d-producing cyanobacterium Acaryochloris marina.</title>
        <authorList>
            <person name="Swingley W.D."/>
            <person name="Chen M."/>
            <person name="Cheung P.C."/>
            <person name="Conrad A.L."/>
            <person name="Dejesa L.C."/>
            <person name="Hao J."/>
            <person name="Honchak B.M."/>
            <person name="Karbach L.E."/>
            <person name="Kurdoglu A."/>
            <person name="Lahiri S."/>
            <person name="Mastrian S.D."/>
            <person name="Miyashita H."/>
            <person name="Page L."/>
            <person name="Ramakrishna P."/>
            <person name="Satoh S."/>
            <person name="Sattley W.M."/>
            <person name="Shimada Y."/>
            <person name="Taylor H.L."/>
            <person name="Tomo T."/>
            <person name="Tsuchiya T."/>
            <person name="Wang Z.T."/>
            <person name="Raymond J."/>
            <person name="Mimuro M."/>
            <person name="Blankenship R.E."/>
            <person name="Touchman J.W."/>
        </authorList>
    </citation>
    <scope>NUCLEOTIDE SEQUENCE [LARGE SCALE GENOMIC DNA]</scope>
    <source>
        <strain evidence="2">MBIC 11017</strain>
    </source>
</reference>
<dbReference type="RefSeq" id="WP_010471683.1">
    <property type="nucleotide sequence ID" value="NC_009925.1"/>
</dbReference>
<dbReference type="eggNOG" id="ENOG5032K2F">
    <property type="taxonomic scope" value="Bacteria"/>
</dbReference>
<dbReference type="KEGG" id="amr:AM1_1201"/>
<dbReference type="OrthoDB" id="191350at2"/>